<dbReference type="InterPro" id="IPR001347">
    <property type="entry name" value="SIS_dom"/>
</dbReference>
<organism evidence="3 4">
    <name type="scientific">Subtercola lobariae</name>
    <dbReference type="NCBI Taxonomy" id="1588641"/>
    <lineage>
        <taxon>Bacteria</taxon>
        <taxon>Bacillati</taxon>
        <taxon>Actinomycetota</taxon>
        <taxon>Actinomycetes</taxon>
        <taxon>Micrococcales</taxon>
        <taxon>Microbacteriaceae</taxon>
        <taxon>Subtercola</taxon>
    </lineage>
</organism>
<accession>A0A917B2L1</accession>
<dbReference type="PROSITE" id="PS51071">
    <property type="entry name" value="HTH_RPIR"/>
    <property type="match status" value="1"/>
</dbReference>
<dbReference type="PANTHER" id="PTHR30514">
    <property type="entry name" value="GLUCOKINASE"/>
    <property type="match status" value="1"/>
</dbReference>
<evidence type="ECO:0000256" key="1">
    <source>
        <dbReference type="SAM" id="MobiDB-lite"/>
    </source>
</evidence>
<proteinExistence type="predicted"/>
<dbReference type="Pfam" id="PF01380">
    <property type="entry name" value="SIS"/>
    <property type="match status" value="1"/>
</dbReference>
<dbReference type="InterPro" id="IPR009057">
    <property type="entry name" value="Homeodomain-like_sf"/>
</dbReference>
<dbReference type="GO" id="GO:0003677">
    <property type="term" value="F:DNA binding"/>
    <property type="evidence" value="ECO:0007669"/>
    <property type="project" value="InterPro"/>
</dbReference>
<comment type="caution">
    <text evidence="3">The sequence shown here is derived from an EMBL/GenBank/DDBJ whole genome shotgun (WGS) entry which is preliminary data.</text>
</comment>
<dbReference type="Gene3D" id="1.10.10.10">
    <property type="entry name" value="Winged helix-like DNA-binding domain superfamily/Winged helix DNA-binding domain"/>
    <property type="match status" value="1"/>
</dbReference>
<evidence type="ECO:0000313" key="4">
    <source>
        <dbReference type="Proteomes" id="UP000598775"/>
    </source>
</evidence>
<sequence length="337" mass="35224">MNPRGASSDATAMPGAAASSAALATSDAPATPDAPATSDALAIPGDAASTGAPATPTARAEPIAQRIDDSYADLTPQEQRAADFILDHLADLAVYNASELARLSGVSKATVSRLFRSLGFTDAQEVRDHARALRSQGVPLGGVTLGPAGRADAGSTHLDHELANIRQAFITIADGRIDAAATLLASARRVVVIGLRNSYPVALHLRQQLIQGLDDVRLAPQPAQSIGEELAGLGPNDAVVLVGFRRRPRGFTRVVDALQHLDVPLILLADSSAARYAPHSRIWLECPVDTIMALDSYAAANSLVAVLASETLAIAARGTRTRISSINRLYGDLNELE</sequence>
<dbReference type="InterPro" id="IPR047640">
    <property type="entry name" value="RpiR-like"/>
</dbReference>
<dbReference type="Gene3D" id="3.40.50.10490">
    <property type="entry name" value="Glucose-6-phosphate isomerase like protein, domain 1"/>
    <property type="match status" value="1"/>
</dbReference>
<dbReference type="SUPFAM" id="SSF53697">
    <property type="entry name" value="SIS domain"/>
    <property type="match status" value="1"/>
</dbReference>
<name>A0A917B2L1_9MICO</name>
<feature type="region of interest" description="Disordered" evidence="1">
    <location>
        <begin position="1"/>
        <end position="58"/>
    </location>
</feature>
<dbReference type="EMBL" id="BMGP01000001">
    <property type="protein sequence ID" value="GGF17015.1"/>
    <property type="molecule type" value="Genomic_DNA"/>
</dbReference>
<keyword evidence="4" id="KW-1185">Reference proteome</keyword>
<dbReference type="AlphaFoldDB" id="A0A917B2L1"/>
<dbReference type="Proteomes" id="UP000598775">
    <property type="component" value="Unassembled WGS sequence"/>
</dbReference>
<dbReference type="GO" id="GO:0003700">
    <property type="term" value="F:DNA-binding transcription factor activity"/>
    <property type="evidence" value="ECO:0007669"/>
    <property type="project" value="InterPro"/>
</dbReference>
<protein>
    <submittedName>
        <fullName evidence="3">RpiR family transcriptional regulator</fullName>
    </submittedName>
</protein>
<evidence type="ECO:0000313" key="3">
    <source>
        <dbReference type="EMBL" id="GGF17015.1"/>
    </source>
</evidence>
<dbReference type="GO" id="GO:0097367">
    <property type="term" value="F:carbohydrate derivative binding"/>
    <property type="evidence" value="ECO:0007669"/>
    <property type="project" value="InterPro"/>
</dbReference>
<dbReference type="InterPro" id="IPR000281">
    <property type="entry name" value="HTH_RpiR"/>
</dbReference>
<evidence type="ECO:0000259" key="2">
    <source>
        <dbReference type="PROSITE" id="PS51071"/>
    </source>
</evidence>
<feature type="domain" description="HTH rpiR-type" evidence="2">
    <location>
        <begin position="61"/>
        <end position="137"/>
    </location>
</feature>
<dbReference type="GO" id="GO:1901135">
    <property type="term" value="P:carbohydrate derivative metabolic process"/>
    <property type="evidence" value="ECO:0007669"/>
    <property type="project" value="InterPro"/>
</dbReference>
<dbReference type="SUPFAM" id="SSF46689">
    <property type="entry name" value="Homeodomain-like"/>
    <property type="match status" value="1"/>
</dbReference>
<reference evidence="3 4" key="1">
    <citation type="journal article" date="2014" name="Int. J. Syst. Evol. Microbiol.">
        <title>Complete genome sequence of Corynebacterium casei LMG S-19264T (=DSM 44701T), isolated from a smear-ripened cheese.</title>
        <authorList>
            <consortium name="US DOE Joint Genome Institute (JGI-PGF)"/>
            <person name="Walter F."/>
            <person name="Albersmeier A."/>
            <person name="Kalinowski J."/>
            <person name="Ruckert C."/>
        </authorList>
    </citation>
    <scope>NUCLEOTIDE SEQUENCE [LARGE SCALE GENOMIC DNA]</scope>
    <source>
        <strain evidence="3 4">CGMCC 1.12976</strain>
    </source>
</reference>
<dbReference type="InterPro" id="IPR046348">
    <property type="entry name" value="SIS_dom_sf"/>
</dbReference>
<dbReference type="Pfam" id="PF01418">
    <property type="entry name" value="HTH_6"/>
    <property type="match status" value="1"/>
</dbReference>
<dbReference type="InterPro" id="IPR036388">
    <property type="entry name" value="WH-like_DNA-bd_sf"/>
</dbReference>
<dbReference type="RefSeq" id="WP_203585934.1">
    <property type="nucleotide sequence ID" value="NZ_BMGP01000001.1"/>
</dbReference>
<dbReference type="PANTHER" id="PTHR30514:SF18">
    <property type="entry name" value="RPIR-FAMILY TRANSCRIPTIONAL REGULATOR"/>
    <property type="match status" value="1"/>
</dbReference>
<gene>
    <name evidence="3" type="ORF">GCM10011399_08470</name>
</gene>